<feature type="compositionally biased region" description="Acidic residues" evidence="1">
    <location>
        <begin position="94"/>
        <end position="105"/>
    </location>
</feature>
<evidence type="ECO:0000256" key="1">
    <source>
        <dbReference type="SAM" id="MobiDB-lite"/>
    </source>
</evidence>
<organism evidence="3 4">
    <name type="scientific">Mycena alexandri</name>
    <dbReference type="NCBI Taxonomy" id="1745969"/>
    <lineage>
        <taxon>Eukaryota</taxon>
        <taxon>Fungi</taxon>
        <taxon>Dikarya</taxon>
        <taxon>Basidiomycota</taxon>
        <taxon>Agaricomycotina</taxon>
        <taxon>Agaricomycetes</taxon>
        <taxon>Agaricomycetidae</taxon>
        <taxon>Agaricales</taxon>
        <taxon>Marasmiineae</taxon>
        <taxon>Mycenaceae</taxon>
        <taxon>Mycena</taxon>
    </lineage>
</organism>
<keyword evidence="2" id="KW-0472">Membrane</keyword>
<proteinExistence type="predicted"/>
<keyword evidence="4" id="KW-1185">Reference proteome</keyword>
<feature type="non-terminal residue" evidence="3">
    <location>
        <position position="1"/>
    </location>
</feature>
<dbReference type="EMBL" id="JARJCM010000054">
    <property type="protein sequence ID" value="KAJ7034817.1"/>
    <property type="molecule type" value="Genomic_DNA"/>
</dbReference>
<evidence type="ECO:0000313" key="4">
    <source>
        <dbReference type="Proteomes" id="UP001218188"/>
    </source>
</evidence>
<feature type="transmembrane region" description="Helical" evidence="2">
    <location>
        <begin position="6"/>
        <end position="23"/>
    </location>
</feature>
<evidence type="ECO:0000313" key="3">
    <source>
        <dbReference type="EMBL" id="KAJ7034817.1"/>
    </source>
</evidence>
<name>A0AAD6SWP3_9AGAR</name>
<dbReference type="Proteomes" id="UP001218188">
    <property type="component" value="Unassembled WGS sequence"/>
</dbReference>
<evidence type="ECO:0000256" key="2">
    <source>
        <dbReference type="SAM" id="Phobius"/>
    </source>
</evidence>
<sequence length="156" mass="15899">MVCAPFSAASMALLFVAVTALPLRQENTASRDTLIPVDPTPSTTAPDGDGYGQGAAITVRLGSAGFSTKRPSIRGITDGLPDSANDPDFHESDPDSGPDSEDDSGSSESSSTNKGAIAGGTAGGAFAVLVILMWWYQGCPASVPETESCTFNCCSC</sequence>
<feature type="transmembrane region" description="Helical" evidence="2">
    <location>
        <begin position="116"/>
        <end position="136"/>
    </location>
</feature>
<dbReference type="AlphaFoldDB" id="A0AAD6SWP3"/>
<feature type="region of interest" description="Disordered" evidence="1">
    <location>
        <begin position="67"/>
        <end position="117"/>
    </location>
</feature>
<feature type="region of interest" description="Disordered" evidence="1">
    <location>
        <begin position="32"/>
        <end position="54"/>
    </location>
</feature>
<keyword evidence="2" id="KW-1133">Transmembrane helix</keyword>
<protein>
    <submittedName>
        <fullName evidence="3">Uncharacterized protein</fullName>
    </submittedName>
</protein>
<comment type="caution">
    <text evidence="3">The sequence shown here is derived from an EMBL/GenBank/DDBJ whole genome shotgun (WGS) entry which is preliminary data.</text>
</comment>
<accession>A0AAD6SWP3</accession>
<keyword evidence="2" id="KW-0812">Transmembrane</keyword>
<gene>
    <name evidence="3" type="ORF">C8F04DRAFT_1395184</name>
</gene>
<reference evidence="3" key="1">
    <citation type="submission" date="2023-03" db="EMBL/GenBank/DDBJ databases">
        <title>Massive genome expansion in bonnet fungi (Mycena s.s.) driven by repeated elements and novel gene families across ecological guilds.</title>
        <authorList>
            <consortium name="Lawrence Berkeley National Laboratory"/>
            <person name="Harder C.B."/>
            <person name="Miyauchi S."/>
            <person name="Viragh M."/>
            <person name="Kuo A."/>
            <person name="Thoen E."/>
            <person name="Andreopoulos B."/>
            <person name="Lu D."/>
            <person name="Skrede I."/>
            <person name="Drula E."/>
            <person name="Henrissat B."/>
            <person name="Morin E."/>
            <person name="Kohler A."/>
            <person name="Barry K."/>
            <person name="LaButti K."/>
            <person name="Morin E."/>
            <person name="Salamov A."/>
            <person name="Lipzen A."/>
            <person name="Mereny Z."/>
            <person name="Hegedus B."/>
            <person name="Baldrian P."/>
            <person name="Stursova M."/>
            <person name="Weitz H."/>
            <person name="Taylor A."/>
            <person name="Grigoriev I.V."/>
            <person name="Nagy L.G."/>
            <person name="Martin F."/>
            <person name="Kauserud H."/>
        </authorList>
    </citation>
    <scope>NUCLEOTIDE SEQUENCE</scope>
    <source>
        <strain evidence="3">CBHHK200</strain>
    </source>
</reference>